<keyword evidence="1" id="KW-0677">Repeat</keyword>
<evidence type="ECO:0000313" key="3">
    <source>
        <dbReference type="Proteomes" id="UP001162162"/>
    </source>
</evidence>
<dbReference type="Proteomes" id="UP001162162">
    <property type="component" value="Unassembled WGS sequence"/>
</dbReference>
<sequence length="461" mass="50170">MISDTGNSRILIIKEDGSILRQIGGKKLGFKDGSLDDAEFNNPQGLVFQNKDILFVADTENHAIRKINLKNDSVETVAGTGAQGHDRQGGKIGKQQPISSPWDLCIYKTPDMDLTFHPDGNPPVRDVLIIAMAGTHQIWALFLEDTVWWKCKKHPAGTCICIAAFAQPSGLALCAKKKEVYVADSESSSVRRLSLVDGKVTPVVGATGNPNNLFAFGDKDGALFDAKLQHSLGLVATRDEKFVFVADTYNHKLKKIDIVQNSVTTLTMPPLCVPSANPPGLCISSDNKRLYLVDTNNHLIKVAHLGGSCNITKITKVTLKKLQDTRQVDKSKYQVLSKKPVNVNNDGGKLIITFNIEFDAGLGLTEDAPQTWLIDLPDPAWSSVPKNGNDVKNFEVVISVPPKKDAKENFVDAVFNLVTCTSETCLPKSFIVRIPICYTDKGATSLNNKSNISLGPSSVKS</sequence>
<proteinExistence type="predicted"/>
<evidence type="ECO:0008006" key="4">
    <source>
        <dbReference type="Google" id="ProtNLM"/>
    </source>
</evidence>
<dbReference type="SUPFAM" id="SSF101898">
    <property type="entry name" value="NHL repeat"/>
    <property type="match status" value="1"/>
</dbReference>
<dbReference type="EMBL" id="JAPWTK010000100">
    <property type="protein sequence ID" value="KAJ8950445.1"/>
    <property type="molecule type" value="Genomic_DNA"/>
</dbReference>
<dbReference type="Pfam" id="PF01436">
    <property type="entry name" value="NHL"/>
    <property type="match status" value="1"/>
</dbReference>
<gene>
    <name evidence="2" type="ORF">NQ318_010322</name>
</gene>
<dbReference type="Gene3D" id="2.120.10.30">
    <property type="entry name" value="TolB, C-terminal domain"/>
    <property type="match status" value="2"/>
</dbReference>
<dbReference type="CDD" id="cd14951">
    <property type="entry name" value="NHL-2_like"/>
    <property type="match status" value="1"/>
</dbReference>
<dbReference type="PANTHER" id="PTHR46388:SF2">
    <property type="entry name" value="NHL REPEAT-CONTAINING PROTEIN 2"/>
    <property type="match status" value="1"/>
</dbReference>
<comment type="caution">
    <text evidence="2">The sequence shown here is derived from an EMBL/GenBank/DDBJ whole genome shotgun (WGS) entry which is preliminary data.</text>
</comment>
<reference evidence="2" key="1">
    <citation type="journal article" date="2023" name="Insect Mol. Biol.">
        <title>Genome sequencing provides insights into the evolution of gene families encoding plant cell wall-degrading enzymes in longhorned beetles.</title>
        <authorList>
            <person name="Shin N.R."/>
            <person name="Okamura Y."/>
            <person name="Kirsch R."/>
            <person name="Pauchet Y."/>
        </authorList>
    </citation>
    <scope>NUCLEOTIDE SEQUENCE</scope>
    <source>
        <strain evidence="2">AMC_N1</strain>
    </source>
</reference>
<organism evidence="2 3">
    <name type="scientific">Aromia moschata</name>
    <dbReference type="NCBI Taxonomy" id="1265417"/>
    <lineage>
        <taxon>Eukaryota</taxon>
        <taxon>Metazoa</taxon>
        <taxon>Ecdysozoa</taxon>
        <taxon>Arthropoda</taxon>
        <taxon>Hexapoda</taxon>
        <taxon>Insecta</taxon>
        <taxon>Pterygota</taxon>
        <taxon>Neoptera</taxon>
        <taxon>Endopterygota</taxon>
        <taxon>Coleoptera</taxon>
        <taxon>Polyphaga</taxon>
        <taxon>Cucujiformia</taxon>
        <taxon>Chrysomeloidea</taxon>
        <taxon>Cerambycidae</taxon>
        <taxon>Cerambycinae</taxon>
        <taxon>Callichromatini</taxon>
        <taxon>Aromia</taxon>
    </lineage>
</organism>
<dbReference type="InterPro" id="IPR011042">
    <property type="entry name" value="6-blade_b-propeller_TolB-like"/>
</dbReference>
<evidence type="ECO:0000313" key="2">
    <source>
        <dbReference type="EMBL" id="KAJ8950445.1"/>
    </source>
</evidence>
<keyword evidence="3" id="KW-1185">Reference proteome</keyword>
<name>A0AAV8YGY7_9CUCU</name>
<evidence type="ECO:0000256" key="1">
    <source>
        <dbReference type="ARBA" id="ARBA00022737"/>
    </source>
</evidence>
<dbReference type="InterPro" id="IPR045302">
    <property type="entry name" value="NHL2_NHL_rpt_dom"/>
</dbReference>
<dbReference type="InterPro" id="IPR001258">
    <property type="entry name" value="NHL_repeat"/>
</dbReference>
<dbReference type="AlphaFoldDB" id="A0AAV8YGY7"/>
<protein>
    <recommendedName>
        <fullName evidence="4">NHL repeat-containing protein 2</fullName>
    </recommendedName>
</protein>
<dbReference type="PANTHER" id="PTHR46388">
    <property type="entry name" value="NHL REPEAT-CONTAINING PROTEIN 2"/>
    <property type="match status" value="1"/>
</dbReference>
<accession>A0AAV8YGY7</accession>